<dbReference type="VEuPathDB" id="FungiDB:F9C07_11393"/>
<organism evidence="2 3">
    <name type="scientific">Aspergillus flavus (strain ATCC 200026 / FGSC A1120 / IAM 13836 / NRRL 3357 / JCM 12722 / SRRC 167)</name>
    <dbReference type="NCBI Taxonomy" id="332952"/>
    <lineage>
        <taxon>Eukaryota</taxon>
        <taxon>Fungi</taxon>
        <taxon>Dikarya</taxon>
        <taxon>Ascomycota</taxon>
        <taxon>Pezizomycotina</taxon>
        <taxon>Eurotiomycetes</taxon>
        <taxon>Eurotiomycetidae</taxon>
        <taxon>Eurotiales</taxon>
        <taxon>Aspergillaceae</taxon>
        <taxon>Aspergillus</taxon>
        <taxon>Aspergillus subgen. Circumdati</taxon>
    </lineage>
</organism>
<gene>
    <name evidence="2" type="ORF">F9C07_11393</name>
</gene>
<proteinExistence type="predicted"/>
<dbReference type="Gene3D" id="3.40.50.300">
    <property type="entry name" value="P-loop containing nucleotide triphosphate hydrolases"/>
    <property type="match status" value="1"/>
</dbReference>
<dbReference type="InterPro" id="IPR041677">
    <property type="entry name" value="DNA2/NAM7_AAA_11"/>
</dbReference>
<feature type="domain" description="DNA2/NAM7 helicase helicase" evidence="1">
    <location>
        <begin position="4"/>
        <end position="70"/>
    </location>
</feature>
<keyword evidence="3" id="KW-1185">Reference proteome</keyword>
<name>A0A7U2MT10_ASPFN</name>
<reference evidence="3" key="1">
    <citation type="journal article" date="2021" name="G3 (Bethesda)">
        <title>Chromosome assembled and annotated genome sequence of Aspergillus flavus NRRL 3357.</title>
        <authorList>
            <person name="Skerker J.M."/>
            <person name="Pianalto K.M."/>
            <person name="Mondo S.J."/>
            <person name="Yang K."/>
            <person name="Arkin A.P."/>
            <person name="Keller N.P."/>
            <person name="Grigoriev I.V."/>
            <person name="Louise Glass N.L."/>
        </authorList>
    </citation>
    <scope>NUCLEOTIDE SEQUENCE [LARGE SCALE GENOMIC DNA]</scope>
    <source>
        <strain evidence="3">ATCC 200026 / FGSC A1120 / IAM 13836 / NRRL 3357 / JCM 12722 / SRRC 167</strain>
    </source>
</reference>
<dbReference type="GO" id="GO:0004386">
    <property type="term" value="F:helicase activity"/>
    <property type="evidence" value="ECO:0007669"/>
    <property type="project" value="InterPro"/>
</dbReference>
<dbReference type="Proteomes" id="UP000596276">
    <property type="component" value="Chromosome 1"/>
</dbReference>
<dbReference type="InterPro" id="IPR027417">
    <property type="entry name" value="P-loop_NTPase"/>
</dbReference>
<evidence type="ECO:0000259" key="1">
    <source>
        <dbReference type="Pfam" id="PF13086"/>
    </source>
</evidence>
<accession>A0A7U2MT10</accession>
<dbReference type="SUPFAM" id="SSF52540">
    <property type="entry name" value="P-loop containing nucleoside triphosphate hydrolases"/>
    <property type="match status" value="1"/>
</dbReference>
<sequence>MSGFNQEQEIAFGSLRHLRGGFDFIHGPPGTGKMYWLLRTLTIFLYRPNSETGKRHQVLSTASSNNVVDSAA</sequence>
<evidence type="ECO:0000313" key="2">
    <source>
        <dbReference type="EMBL" id="QRD89303.1"/>
    </source>
</evidence>
<protein>
    <recommendedName>
        <fullName evidence="1">DNA2/NAM7 helicase helicase domain-containing protein</fullName>
    </recommendedName>
</protein>
<evidence type="ECO:0000313" key="3">
    <source>
        <dbReference type="Proteomes" id="UP000596276"/>
    </source>
</evidence>
<dbReference type="AlphaFoldDB" id="A0A7U2MT10"/>
<dbReference type="EMBL" id="CP044619">
    <property type="protein sequence ID" value="QRD89303.1"/>
    <property type="molecule type" value="Genomic_DNA"/>
</dbReference>
<dbReference type="Pfam" id="PF13086">
    <property type="entry name" value="AAA_11"/>
    <property type="match status" value="1"/>
</dbReference>